<gene>
    <name evidence="1" type="ORF">LIPSTDRAFT_5377</name>
</gene>
<dbReference type="Proteomes" id="UP000094385">
    <property type="component" value="Unassembled WGS sequence"/>
</dbReference>
<name>A0A1E3Q0Z9_LIPST</name>
<keyword evidence="2" id="KW-1185">Reference proteome</keyword>
<organism evidence="1 2">
    <name type="scientific">Lipomyces starkeyi NRRL Y-11557</name>
    <dbReference type="NCBI Taxonomy" id="675824"/>
    <lineage>
        <taxon>Eukaryota</taxon>
        <taxon>Fungi</taxon>
        <taxon>Dikarya</taxon>
        <taxon>Ascomycota</taxon>
        <taxon>Saccharomycotina</taxon>
        <taxon>Lipomycetes</taxon>
        <taxon>Lipomycetales</taxon>
        <taxon>Lipomycetaceae</taxon>
        <taxon>Lipomyces</taxon>
    </lineage>
</organism>
<evidence type="ECO:0008006" key="3">
    <source>
        <dbReference type="Google" id="ProtNLM"/>
    </source>
</evidence>
<proteinExistence type="predicted"/>
<dbReference type="AlphaFoldDB" id="A0A1E3Q0Z9"/>
<dbReference type="OrthoDB" id="190201at2759"/>
<sequence>MAPPLDFYRLVCFGPRLSSRISLIQASAGPRPYAPKTGFKDNIRKSRHIAILNSHARIISEAFNTRLITVLPGRCSCFPVIVLFHPAQAVLDFEKAYDRVNHQYLNTVLRQMGIPECFSEVRQDDPVSPSLFELALFSLLSLSFSSGIQREAYNRYHEEIAAQNRDLLKQPPSFDTEDTQGYGQAPGAFYARHVIKLDLMPEDVAKSFESAKQDATGN</sequence>
<dbReference type="EMBL" id="KV454298">
    <property type="protein sequence ID" value="ODQ71373.1"/>
    <property type="molecule type" value="Genomic_DNA"/>
</dbReference>
<evidence type="ECO:0000313" key="2">
    <source>
        <dbReference type="Proteomes" id="UP000094385"/>
    </source>
</evidence>
<evidence type="ECO:0000313" key="1">
    <source>
        <dbReference type="EMBL" id="ODQ71373.1"/>
    </source>
</evidence>
<reference evidence="1 2" key="1">
    <citation type="journal article" date="2016" name="Proc. Natl. Acad. Sci. U.S.A.">
        <title>Comparative genomics of biotechnologically important yeasts.</title>
        <authorList>
            <person name="Riley R."/>
            <person name="Haridas S."/>
            <person name="Wolfe K.H."/>
            <person name="Lopes M.R."/>
            <person name="Hittinger C.T."/>
            <person name="Goeker M."/>
            <person name="Salamov A.A."/>
            <person name="Wisecaver J.H."/>
            <person name="Long T.M."/>
            <person name="Calvey C.H."/>
            <person name="Aerts A.L."/>
            <person name="Barry K.W."/>
            <person name="Choi C."/>
            <person name="Clum A."/>
            <person name="Coughlan A.Y."/>
            <person name="Deshpande S."/>
            <person name="Douglass A.P."/>
            <person name="Hanson S.J."/>
            <person name="Klenk H.-P."/>
            <person name="LaButti K.M."/>
            <person name="Lapidus A."/>
            <person name="Lindquist E.A."/>
            <person name="Lipzen A.M."/>
            <person name="Meier-Kolthoff J.P."/>
            <person name="Ohm R.A."/>
            <person name="Otillar R.P."/>
            <person name="Pangilinan J.L."/>
            <person name="Peng Y."/>
            <person name="Rokas A."/>
            <person name="Rosa C.A."/>
            <person name="Scheuner C."/>
            <person name="Sibirny A.A."/>
            <person name="Slot J.C."/>
            <person name="Stielow J.B."/>
            <person name="Sun H."/>
            <person name="Kurtzman C.P."/>
            <person name="Blackwell M."/>
            <person name="Grigoriev I.V."/>
            <person name="Jeffries T.W."/>
        </authorList>
    </citation>
    <scope>NUCLEOTIDE SEQUENCE [LARGE SCALE GENOMIC DNA]</scope>
    <source>
        <strain evidence="1 2">NRRL Y-11557</strain>
    </source>
</reference>
<dbReference type="STRING" id="675824.A0A1E3Q0Z9"/>
<accession>A0A1E3Q0Z9</accession>
<protein>
    <recommendedName>
        <fullName evidence="3">Reverse transcriptase domain-containing protein</fullName>
    </recommendedName>
</protein>